<feature type="transmembrane region" description="Helical" evidence="6">
    <location>
        <begin position="290"/>
        <end position="310"/>
    </location>
</feature>
<evidence type="ECO:0000256" key="2">
    <source>
        <dbReference type="ARBA" id="ARBA00022475"/>
    </source>
</evidence>
<feature type="transmembrane region" description="Helical" evidence="6">
    <location>
        <begin position="102"/>
        <end position="124"/>
    </location>
</feature>
<evidence type="ECO:0000313" key="7">
    <source>
        <dbReference type="EMBL" id="QEX18101.1"/>
    </source>
</evidence>
<keyword evidence="2" id="KW-1003">Cell membrane</keyword>
<keyword evidence="3 6" id="KW-0812">Transmembrane</keyword>
<protein>
    <submittedName>
        <fullName evidence="7">Branched-chain amino acid ABC transporter permease</fullName>
    </submittedName>
</protein>
<dbReference type="Pfam" id="PF02653">
    <property type="entry name" value="BPD_transp_2"/>
    <property type="match status" value="1"/>
</dbReference>
<evidence type="ECO:0000256" key="1">
    <source>
        <dbReference type="ARBA" id="ARBA00004651"/>
    </source>
</evidence>
<dbReference type="GO" id="GO:0015658">
    <property type="term" value="F:branched-chain amino acid transmembrane transporter activity"/>
    <property type="evidence" value="ECO:0007669"/>
    <property type="project" value="InterPro"/>
</dbReference>
<feature type="transmembrane region" description="Helical" evidence="6">
    <location>
        <begin position="249"/>
        <end position="278"/>
    </location>
</feature>
<organism evidence="7 8">
    <name type="scientific">Hypericibacter terrae</name>
    <dbReference type="NCBI Taxonomy" id="2602015"/>
    <lineage>
        <taxon>Bacteria</taxon>
        <taxon>Pseudomonadati</taxon>
        <taxon>Pseudomonadota</taxon>
        <taxon>Alphaproteobacteria</taxon>
        <taxon>Rhodospirillales</taxon>
        <taxon>Dongiaceae</taxon>
        <taxon>Hypericibacter</taxon>
    </lineage>
</organism>
<feature type="transmembrane region" description="Helical" evidence="6">
    <location>
        <begin position="31"/>
        <end position="52"/>
    </location>
</feature>
<dbReference type="AlphaFoldDB" id="A0A5J6MLI7"/>
<feature type="transmembrane region" description="Helical" evidence="6">
    <location>
        <begin position="64"/>
        <end position="82"/>
    </location>
</feature>
<evidence type="ECO:0000256" key="5">
    <source>
        <dbReference type="ARBA" id="ARBA00023136"/>
    </source>
</evidence>
<reference evidence="7 8" key="1">
    <citation type="submission" date="2019-08" db="EMBL/GenBank/DDBJ databases">
        <title>Hyperibacter terrae gen. nov., sp. nov. and Hyperibacter viscosus sp. nov., two new members in the family Rhodospirillaceae isolated from the rhizosphere of Hypericum perforatum.</title>
        <authorList>
            <person name="Noviana Z."/>
        </authorList>
    </citation>
    <scope>NUCLEOTIDE SEQUENCE [LARGE SCALE GENOMIC DNA]</scope>
    <source>
        <strain evidence="7 8">R5913</strain>
    </source>
</reference>
<dbReference type="PANTHER" id="PTHR30482">
    <property type="entry name" value="HIGH-AFFINITY BRANCHED-CHAIN AMINO ACID TRANSPORT SYSTEM PERMEASE"/>
    <property type="match status" value="1"/>
</dbReference>
<dbReference type="KEGG" id="htq:FRZ44_34050"/>
<dbReference type="GO" id="GO:0005886">
    <property type="term" value="C:plasma membrane"/>
    <property type="evidence" value="ECO:0007669"/>
    <property type="project" value="UniProtKB-SubCell"/>
</dbReference>
<evidence type="ECO:0000256" key="6">
    <source>
        <dbReference type="SAM" id="Phobius"/>
    </source>
</evidence>
<comment type="subcellular location">
    <subcellularLocation>
        <location evidence="1">Cell membrane</location>
        <topology evidence="1">Multi-pass membrane protein</topology>
    </subcellularLocation>
</comment>
<evidence type="ECO:0000313" key="8">
    <source>
        <dbReference type="Proteomes" id="UP000326202"/>
    </source>
</evidence>
<feature type="transmembrane region" description="Helical" evidence="6">
    <location>
        <begin position="131"/>
        <end position="150"/>
    </location>
</feature>
<keyword evidence="5 6" id="KW-0472">Membrane</keyword>
<dbReference type="CDD" id="cd06581">
    <property type="entry name" value="TM_PBP1_LivM_like"/>
    <property type="match status" value="1"/>
</dbReference>
<evidence type="ECO:0000256" key="3">
    <source>
        <dbReference type="ARBA" id="ARBA00022692"/>
    </source>
</evidence>
<keyword evidence="8" id="KW-1185">Reference proteome</keyword>
<proteinExistence type="predicted"/>
<dbReference type="Proteomes" id="UP000326202">
    <property type="component" value="Chromosome"/>
</dbReference>
<evidence type="ECO:0000256" key="4">
    <source>
        <dbReference type="ARBA" id="ARBA00022989"/>
    </source>
</evidence>
<feature type="transmembrane region" description="Helical" evidence="6">
    <location>
        <begin position="217"/>
        <end position="237"/>
    </location>
</feature>
<dbReference type="InterPro" id="IPR043428">
    <property type="entry name" value="LivM-like"/>
</dbReference>
<dbReference type="PANTHER" id="PTHR30482:SF10">
    <property type="entry name" value="HIGH-AFFINITY BRANCHED-CHAIN AMINO ACID TRANSPORT PROTEIN BRAE"/>
    <property type="match status" value="1"/>
</dbReference>
<dbReference type="InterPro" id="IPR001851">
    <property type="entry name" value="ABC_transp_permease"/>
</dbReference>
<sequence length="346" mass="36922">MERRSPLLAYFAAALVGAVLVYIASAGLDPYILSIIAFIGINVILAVSLNITNGFTGLFSLGHPAFMTVGGYVTAILTLPAARKPHLLPDLPAWLAQMNWPFLPALVAGGLCAALVAAVVGFPVLRLRGHYLAVATLGLIFIIQGLATNLDGYTRGALGLNGLPELTNLWWVYGWMLLTLYVCWKLKHSSLGRTMLAIRENELAAACLGVKITRTRILSFALGAFFAGVAGGLWAHLVTLVTPTSFTFLFAFQLVVMVVLGGTGSITGAALIAAILTVATELLHPVEEAVGLYGSSQLLLAVAVLLVLIYRPKGLFGTAEPDLFAWIGKWQGRQQTHSGSKRQREV</sequence>
<feature type="transmembrane region" description="Helical" evidence="6">
    <location>
        <begin position="170"/>
        <end position="186"/>
    </location>
</feature>
<accession>A0A5J6MLI7</accession>
<dbReference type="RefSeq" id="WP_151178295.1">
    <property type="nucleotide sequence ID" value="NZ_CP042906.1"/>
</dbReference>
<feature type="transmembrane region" description="Helical" evidence="6">
    <location>
        <begin position="7"/>
        <end position="25"/>
    </location>
</feature>
<dbReference type="EMBL" id="CP042906">
    <property type="protein sequence ID" value="QEX18101.1"/>
    <property type="molecule type" value="Genomic_DNA"/>
</dbReference>
<name>A0A5J6MLI7_9PROT</name>
<keyword evidence="4 6" id="KW-1133">Transmembrane helix</keyword>
<gene>
    <name evidence="7" type="ORF">FRZ44_34050</name>
</gene>
<dbReference type="OrthoDB" id="9814461at2"/>